<evidence type="ECO:0000259" key="1">
    <source>
        <dbReference type="PROSITE" id="PS50206"/>
    </source>
</evidence>
<evidence type="ECO:0000313" key="2">
    <source>
        <dbReference type="EMBL" id="SFS86902.1"/>
    </source>
</evidence>
<dbReference type="Proteomes" id="UP000198788">
    <property type="component" value="Unassembled WGS sequence"/>
</dbReference>
<name>A0A1I6TCI3_9CAUL</name>
<reference evidence="3" key="1">
    <citation type="submission" date="2016-10" db="EMBL/GenBank/DDBJ databases">
        <authorList>
            <person name="Varghese N."/>
            <person name="Submissions S."/>
        </authorList>
    </citation>
    <scope>NUCLEOTIDE SEQUENCE [LARGE SCALE GENOMIC DNA]</scope>
    <source>
        <strain evidence="3">CGMCC 1.10683</strain>
    </source>
</reference>
<feature type="domain" description="Rhodanese" evidence="1">
    <location>
        <begin position="15"/>
        <end position="102"/>
    </location>
</feature>
<keyword evidence="3" id="KW-1185">Reference proteome</keyword>
<dbReference type="OrthoDB" id="9807812at2"/>
<dbReference type="AlphaFoldDB" id="A0A1I6TCI3"/>
<organism evidence="2 3">
    <name type="scientific">Brevundimonas viscosa</name>
    <dbReference type="NCBI Taxonomy" id="871741"/>
    <lineage>
        <taxon>Bacteria</taxon>
        <taxon>Pseudomonadati</taxon>
        <taxon>Pseudomonadota</taxon>
        <taxon>Alphaproteobacteria</taxon>
        <taxon>Caulobacterales</taxon>
        <taxon>Caulobacteraceae</taxon>
        <taxon>Brevundimonas</taxon>
    </lineage>
</organism>
<evidence type="ECO:0000313" key="3">
    <source>
        <dbReference type="Proteomes" id="UP000198788"/>
    </source>
</evidence>
<dbReference type="PANTHER" id="PTHR43031">
    <property type="entry name" value="FAD-DEPENDENT OXIDOREDUCTASE"/>
    <property type="match status" value="1"/>
</dbReference>
<dbReference type="GO" id="GO:0016740">
    <property type="term" value="F:transferase activity"/>
    <property type="evidence" value="ECO:0007669"/>
    <property type="project" value="UniProtKB-KW"/>
</dbReference>
<dbReference type="InterPro" id="IPR036873">
    <property type="entry name" value="Rhodanese-like_dom_sf"/>
</dbReference>
<sequence>MTARPITPKDAARLVEQGAVLVDIREPEECALVIAGARSAPLSTGARGVEAEPGRPVIFHCRSGARTRMNAGTLVGAVASDDIYLLEGGIDGWRAAGLPVQPGR</sequence>
<dbReference type="SMART" id="SM00450">
    <property type="entry name" value="RHOD"/>
    <property type="match status" value="1"/>
</dbReference>
<dbReference type="EMBL" id="FOZV01000009">
    <property type="protein sequence ID" value="SFS86902.1"/>
    <property type="molecule type" value="Genomic_DNA"/>
</dbReference>
<dbReference type="InterPro" id="IPR001763">
    <property type="entry name" value="Rhodanese-like_dom"/>
</dbReference>
<keyword evidence="2" id="KW-0808">Transferase</keyword>
<dbReference type="Gene3D" id="3.40.250.10">
    <property type="entry name" value="Rhodanese-like domain"/>
    <property type="match status" value="1"/>
</dbReference>
<dbReference type="RefSeq" id="WP_092313003.1">
    <property type="nucleotide sequence ID" value="NZ_FOZV01000009.1"/>
</dbReference>
<gene>
    <name evidence="2" type="ORF">SAMN05192570_3125</name>
</gene>
<accession>A0A1I6TCI3</accession>
<dbReference type="SUPFAM" id="SSF52821">
    <property type="entry name" value="Rhodanese/Cell cycle control phosphatase"/>
    <property type="match status" value="1"/>
</dbReference>
<proteinExistence type="predicted"/>
<dbReference type="InterPro" id="IPR050229">
    <property type="entry name" value="GlpE_sulfurtransferase"/>
</dbReference>
<dbReference type="PANTHER" id="PTHR43031:SF18">
    <property type="entry name" value="RHODANESE-RELATED SULFURTRANSFERASES"/>
    <property type="match status" value="1"/>
</dbReference>
<dbReference type="PROSITE" id="PS50206">
    <property type="entry name" value="RHODANESE_3"/>
    <property type="match status" value="1"/>
</dbReference>
<dbReference type="STRING" id="871741.SAMN05192570_3125"/>
<protein>
    <submittedName>
        <fullName evidence="2">Rhodanese-related sulfurtransferase</fullName>
    </submittedName>
</protein>
<dbReference type="Pfam" id="PF00581">
    <property type="entry name" value="Rhodanese"/>
    <property type="match status" value="1"/>
</dbReference>